<dbReference type="SMART" id="SM00855">
    <property type="entry name" value="PGAM"/>
    <property type="match status" value="1"/>
</dbReference>
<keyword evidence="3" id="KW-1185">Reference proteome</keyword>
<protein>
    <submittedName>
        <fullName evidence="2">Phosphoglycerate mutase</fullName>
    </submittedName>
</protein>
<evidence type="ECO:0000256" key="1">
    <source>
        <dbReference type="SAM" id="SignalP"/>
    </source>
</evidence>
<accession>A0ABQ5Q2J6</accession>
<dbReference type="InterPro" id="IPR013078">
    <property type="entry name" value="His_Pase_superF_clade-1"/>
</dbReference>
<proteinExistence type="predicted"/>
<keyword evidence="1" id="KW-0732">Signal</keyword>
<evidence type="ECO:0000313" key="3">
    <source>
        <dbReference type="Proteomes" id="UP001165089"/>
    </source>
</evidence>
<feature type="signal peptide" evidence="1">
    <location>
        <begin position="1"/>
        <end position="16"/>
    </location>
</feature>
<comment type="caution">
    <text evidence="2">The sequence shown here is derived from an EMBL/GenBank/DDBJ whole genome shotgun (WGS) entry which is preliminary data.</text>
</comment>
<feature type="chain" id="PRO_5045237721" evidence="1">
    <location>
        <begin position="17"/>
        <end position="178"/>
    </location>
</feature>
<gene>
    <name evidence="2" type="ORF">GETHPA_01270</name>
</gene>
<dbReference type="SUPFAM" id="SSF53254">
    <property type="entry name" value="Phosphoglycerate mutase-like"/>
    <property type="match status" value="1"/>
</dbReference>
<sequence>MVRLLLALCLAAFLGAADTTVVLVRHAERQSIWDGDSPLAAAGLRRAQALVPQLAAFHPAALYTSDLQRTRQTLAPLAARLGLVPAAFPKHGSADLAAAILRDHRGGTVVVCWHHDLMKKLVRALGVKGPVPYWSLDSYDPLWIVRVPEAGEATLEVARQGAPAAGATAAGVPVPAHR</sequence>
<reference evidence="2 3" key="1">
    <citation type="journal article" date="2023" name="Antonie Van Leeuwenhoek">
        <title>Mesoterricola silvestris gen. nov., sp. nov., Mesoterricola sediminis sp. nov., Geothrix oryzae sp. nov., Geothrix edaphica sp. nov., Geothrix rubra sp. nov., and Geothrix limicola sp. nov., six novel members of Acidobacteriota isolated from soils.</title>
        <authorList>
            <person name="Itoh H."/>
            <person name="Sugisawa Y."/>
            <person name="Mise K."/>
            <person name="Xu Z."/>
            <person name="Kuniyasu M."/>
            <person name="Ushijima N."/>
            <person name="Kawano K."/>
            <person name="Kobayashi E."/>
            <person name="Shiratori Y."/>
            <person name="Masuda Y."/>
            <person name="Senoo K."/>
        </authorList>
    </citation>
    <scope>NUCLEOTIDE SEQUENCE [LARGE SCALE GENOMIC DNA]</scope>
    <source>
        <strain evidence="2 3">Red803</strain>
    </source>
</reference>
<evidence type="ECO:0000313" key="2">
    <source>
        <dbReference type="EMBL" id="GLH68594.1"/>
    </source>
</evidence>
<dbReference type="EMBL" id="BSDD01000001">
    <property type="protein sequence ID" value="GLH68594.1"/>
    <property type="molecule type" value="Genomic_DNA"/>
</dbReference>
<dbReference type="Pfam" id="PF00300">
    <property type="entry name" value="His_Phos_1"/>
    <property type="match status" value="1"/>
</dbReference>
<dbReference type="Proteomes" id="UP001165089">
    <property type="component" value="Unassembled WGS sequence"/>
</dbReference>
<dbReference type="CDD" id="cd07067">
    <property type="entry name" value="HP_PGM_like"/>
    <property type="match status" value="1"/>
</dbReference>
<dbReference type="Gene3D" id="3.40.50.1240">
    <property type="entry name" value="Phosphoglycerate mutase-like"/>
    <property type="match status" value="1"/>
</dbReference>
<name>A0ABQ5Q2J6_9BACT</name>
<organism evidence="2 3">
    <name type="scientific">Geothrix rubra</name>
    <dbReference type="NCBI Taxonomy" id="2927977"/>
    <lineage>
        <taxon>Bacteria</taxon>
        <taxon>Pseudomonadati</taxon>
        <taxon>Acidobacteriota</taxon>
        <taxon>Holophagae</taxon>
        <taxon>Holophagales</taxon>
        <taxon>Holophagaceae</taxon>
        <taxon>Geothrix</taxon>
    </lineage>
</organism>
<dbReference type="InterPro" id="IPR029033">
    <property type="entry name" value="His_PPase_superfam"/>
</dbReference>